<comment type="subcellular location">
    <subcellularLocation>
        <location evidence="1">Cell membrane</location>
        <topology evidence="1">Multi-pass membrane protein</topology>
    </subcellularLocation>
</comment>
<evidence type="ECO:0000256" key="2">
    <source>
        <dbReference type="ARBA" id="ARBA00022448"/>
    </source>
</evidence>
<evidence type="ECO:0000256" key="3">
    <source>
        <dbReference type="ARBA" id="ARBA00022475"/>
    </source>
</evidence>
<feature type="transmembrane region" description="Helical" evidence="8">
    <location>
        <begin position="251"/>
        <end position="277"/>
    </location>
</feature>
<feature type="transmembrane region" description="Helical" evidence="8">
    <location>
        <begin position="103"/>
        <end position="125"/>
    </location>
</feature>
<keyword evidence="4 8" id="KW-0812">Transmembrane</keyword>
<proteinExistence type="predicted"/>
<accession>A0A150XKP6</accession>
<dbReference type="EMBL" id="LRPB01000049">
    <property type="protein sequence ID" value="KYG79304.1"/>
    <property type="molecule type" value="Genomic_DNA"/>
</dbReference>
<feature type="transmembrane region" description="Helical" evidence="8">
    <location>
        <begin position="220"/>
        <end position="239"/>
    </location>
</feature>
<protein>
    <submittedName>
        <fullName evidence="9">C4-dicarboxylate transporter</fullName>
    </submittedName>
</protein>
<keyword evidence="7 8" id="KW-0472">Membrane</keyword>
<sequence>MFSTEIKSLKSLNTYLQKLVENRLWLKVIIALFLGVGLGLLLSPQNGWLTKSTADILGNWLALPGILFLKLVQMIMIPLIVASIITGIASNDKENLKKLGGGVLLYFVGTTTISVTIGVVLATLFKSGSYLHRQAVAEHANELAGAVQGGAELSFGINSIPRAISNLLPENPLAAMVSGEMLSIVIFTIIIGVAVLALPDNLLRPVKLLLSAIQEICMTVVKWAMKLVPLAVFGLMAQLTSSVGLSSLAGLGYYVLVVLGGLLVLVGVYLTLVAVLGKSNPFHFLRKIRDVQLLAFSTTSSAAVMPLSLKTAEEELKVDKSISNFIIPIGATVNMDGTALYQTVTTLFIAQAYGLEMSLLNIIAVVITIVAASIGTPAIPGGGVVILASVLSSVGIPAEGIIIIIGVERLLGMFRTAVNVTGDLTACMVFNRWYGKKPAIAPHSNFKAATQ</sequence>
<dbReference type="InterPro" id="IPR018107">
    <property type="entry name" value="Na-dicarboxylate_symporter_CS"/>
</dbReference>
<dbReference type="PANTHER" id="PTHR42865">
    <property type="entry name" value="PROTON/GLUTAMATE-ASPARTATE SYMPORTER"/>
    <property type="match status" value="1"/>
</dbReference>
<dbReference type="SUPFAM" id="SSF118215">
    <property type="entry name" value="Proton glutamate symport protein"/>
    <property type="match status" value="1"/>
</dbReference>
<dbReference type="RefSeq" id="WP_062303406.1">
    <property type="nucleotide sequence ID" value="NZ_LRPB01000049.1"/>
</dbReference>
<gene>
    <name evidence="9" type="ORF">AWW67_13075</name>
</gene>
<keyword evidence="6 8" id="KW-1133">Transmembrane helix</keyword>
<evidence type="ECO:0000256" key="4">
    <source>
        <dbReference type="ARBA" id="ARBA00022692"/>
    </source>
</evidence>
<dbReference type="InterPro" id="IPR036458">
    <property type="entry name" value="Na:dicarbo_symporter_sf"/>
</dbReference>
<evidence type="ECO:0000256" key="6">
    <source>
        <dbReference type="ARBA" id="ARBA00022989"/>
    </source>
</evidence>
<feature type="transmembrane region" description="Helical" evidence="8">
    <location>
        <begin position="359"/>
        <end position="379"/>
    </location>
</feature>
<organism evidence="9 10">
    <name type="scientific">Roseivirga seohaensis</name>
    <dbReference type="NCBI Taxonomy" id="1914963"/>
    <lineage>
        <taxon>Bacteria</taxon>
        <taxon>Pseudomonadati</taxon>
        <taxon>Bacteroidota</taxon>
        <taxon>Cytophagia</taxon>
        <taxon>Cytophagales</taxon>
        <taxon>Roseivirgaceae</taxon>
        <taxon>Roseivirga</taxon>
    </lineage>
</organism>
<dbReference type="GO" id="GO:0005886">
    <property type="term" value="C:plasma membrane"/>
    <property type="evidence" value="ECO:0007669"/>
    <property type="project" value="UniProtKB-SubCell"/>
</dbReference>
<dbReference type="PROSITE" id="PS00714">
    <property type="entry name" value="NA_DICARBOXYL_SYMP_2"/>
    <property type="match status" value="1"/>
</dbReference>
<evidence type="ECO:0000256" key="8">
    <source>
        <dbReference type="SAM" id="Phobius"/>
    </source>
</evidence>
<evidence type="ECO:0000313" key="9">
    <source>
        <dbReference type="EMBL" id="KYG79304.1"/>
    </source>
</evidence>
<evidence type="ECO:0000256" key="7">
    <source>
        <dbReference type="ARBA" id="ARBA00023136"/>
    </source>
</evidence>
<dbReference type="Proteomes" id="UP000075663">
    <property type="component" value="Unassembled WGS sequence"/>
</dbReference>
<dbReference type="GO" id="GO:0015293">
    <property type="term" value="F:symporter activity"/>
    <property type="evidence" value="ECO:0007669"/>
    <property type="project" value="UniProtKB-KW"/>
</dbReference>
<evidence type="ECO:0000256" key="5">
    <source>
        <dbReference type="ARBA" id="ARBA00022847"/>
    </source>
</evidence>
<name>A0A150XKP6_9BACT</name>
<feature type="transmembrane region" description="Helical" evidence="8">
    <location>
        <begin position="385"/>
        <end position="407"/>
    </location>
</feature>
<keyword evidence="5" id="KW-0769">Symport</keyword>
<dbReference type="AlphaFoldDB" id="A0A150XKP6"/>
<dbReference type="Gene3D" id="1.10.3860.10">
    <property type="entry name" value="Sodium:dicarboxylate symporter"/>
    <property type="match status" value="1"/>
</dbReference>
<keyword evidence="3" id="KW-1003">Cell membrane</keyword>
<feature type="transmembrane region" description="Helical" evidence="8">
    <location>
        <begin position="62"/>
        <end position="91"/>
    </location>
</feature>
<evidence type="ECO:0000313" key="10">
    <source>
        <dbReference type="Proteomes" id="UP000075663"/>
    </source>
</evidence>
<dbReference type="InterPro" id="IPR001991">
    <property type="entry name" value="Na-dicarboxylate_symporter"/>
</dbReference>
<dbReference type="PRINTS" id="PR00173">
    <property type="entry name" value="EDTRNSPORT"/>
</dbReference>
<reference evidence="9 10" key="1">
    <citation type="submission" date="2016-01" db="EMBL/GenBank/DDBJ databases">
        <title>Genome sequencing of Roseivirga seohaensis SW-152.</title>
        <authorList>
            <person name="Selvaratnam C."/>
            <person name="Thevarajoo S."/>
            <person name="Goh K.M."/>
            <person name="Ee R."/>
            <person name="Chan K.-G."/>
            <person name="Chong C.S."/>
        </authorList>
    </citation>
    <scope>NUCLEOTIDE SEQUENCE [LARGE SCALE GENOMIC DNA]</scope>
    <source>
        <strain evidence="9 10">SW-152</strain>
    </source>
</reference>
<dbReference type="STRING" id="1914963.AWW67_13075"/>
<feature type="transmembrane region" description="Helical" evidence="8">
    <location>
        <begin position="181"/>
        <end position="199"/>
    </location>
</feature>
<dbReference type="GO" id="GO:0006835">
    <property type="term" value="P:dicarboxylic acid transport"/>
    <property type="evidence" value="ECO:0007669"/>
    <property type="project" value="TreeGrafter"/>
</dbReference>
<dbReference type="Pfam" id="PF00375">
    <property type="entry name" value="SDF"/>
    <property type="match status" value="1"/>
</dbReference>
<keyword evidence="2" id="KW-0813">Transport</keyword>
<feature type="transmembrane region" description="Helical" evidence="8">
    <location>
        <begin position="24"/>
        <end position="42"/>
    </location>
</feature>
<dbReference type="PANTHER" id="PTHR42865:SF7">
    <property type="entry name" value="PROTON_GLUTAMATE-ASPARTATE SYMPORTER"/>
    <property type="match status" value="1"/>
</dbReference>
<evidence type="ECO:0000256" key="1">
    <source>
        <dbReference type="ARBA" id="ARBA00004651"/>
    </source>
</evidence>
<comment type="caution">
    <text evidence="9">The sequence shown here is derived from an EMBL/GenBank/DDBJ whole genome shotgun (WGS) entry which is preliminary data.</text>
</comment>